<keyword evidence="16" id="KW-1185">Reference proteome</keyword>
<dbReference type="PANTHER" id="PTHR24305:SF166">
    <property type="entry name" value="CYTOCHROME P450 12A4, MITOCHONDRIAL-RELATED"/>
    <property type="match status" value="1"/>
</dbReference>
<keyword evidence="10 13" id="KW-0408">Iron</keyword>
<evidence type="ECO:0000256" key="7">
    <source>
        <dbReference type="ARBA" id="ARBA00022723"/>
    </source>
</evidence>
<comment type="cofactor">
    <cofactor evidence="1 13">
        <name>heme</name>
        <dbReference type="ChEBI" id="CHEBI:30413"/>
    </cofactor>
</comment>
<comment type="subcellular location">
    <subcellularLocation>
        <location evidence="2">Membrane</location>
    </subcellularLocation>
</comment>
<evidence type="ECO:0000256" key="2">
    <source>
        <dbReference type="ARBA" id="ARBA00004370"/>
    </source>
</evidence>
<evidence type="ECO:0000256" key="1">
    <source>
        <dbReference type="ARBA" id="ARBA00001971"/>
    </source>
</evidence>
<evidence type="ECO:0000256" key="11">
    <source>
        <dbReference type="ARBA" id="ARBA00023033"/>
    </source>
</evidence>
<dbReference type="PRINTS" id="PR00385">
    <property type="entry name" value="P450"/>
</dbReference>
<gene>
    <name evidence="15" type="ORF">MVEN_01745500</name>
</gene>
<evidence type="ECO:0000313" key="16">
    <source>
        <dbReference type="Proteomes" id="UP000620124"/>
    </source>
</evidence>
<evidence type="ECO:0000256" key="14">
    <source>
        <dbReference type="SAM" id="SignalP"/>
    </source>
</evidence>
<feature type="chain" id="PRO_5034348987" evidence="14">
    <location>
        <begin position="18"/>
        <end position="584"/>
    </location>
</feature>
<dbReference type="InterPro" id="IPR002401">
    <property type="entry name" value="Cyt_P450_E_grp-I"/>
</dbReference>
<keyword evidence="7 13" id="KW-0479">Metal-binding</keyword>
<comment type="similarity">
    <text evidence="4">Belongs to the cytochrome P450 family.</text>
</comment>
<evidence type="ECO:0000256" key="12">
    <source>
        <dbReference type="ARBA" id="ARBA00023136"/>
    </source>
</evidence>
<evidence type="ECO:0000256" key="6">
    <source>
        <dbReference type="ARBA" id="ARBA00022692"/>
    </source>
</evidence>
<dbReference type="OrthoDB" id="1470350at2759"/>
<keyword evidence="6" id="KW-0812">Transmembrane</keyword>
<comment type="caution">
    <text evidence="15">The sequence shown here is derived from an EMBL/GenBank/DDBJ whole genome shotgun (WGS) entry which is preliminary data.</text>
</comment>
<keyword evidence="8" id="KW-1133">Transmembrane helix</keyword>
<evidence type="ECO:0000313" key="15">
    <source>
        <dbReference type="EMBL" id="KAF7343148.1"/>
    </source>
</evidence>
<evidence type="ECO:0000256" key="3">
    <source>
        <dbReference type="ARBA" id="ARBA00004721"/>
    </source>
</evidence>
<reference evidence="15" key="1">
    <citation type="submission" date="2020-05" db="EMBL/GenBank/DDBJ databases">
        <title>Mycena genomes resolve the evolution of fungal bioluminescence.</title>
        <authorList>
            <person name="Tsai I.J."/>
        </authorList>
    </citation>
    <scope>NUCLEOTIDE SEQUENCE</scope>
    <source>
        <strain evidence="15">CCC161011</strain>
    </source>
</reference>
<dbReference type="GO" id="GO:0016020">
    <property type="term" value="C:membrane"/>
    <property type="evidence" value="ECO:0007669"/>
    <property type="project" value="UniProtKB-SubCell"/>
</dbReference>
<keyword evidence="11" id="KW-0503">Monooxygenase</keyword>
<sequence>MDSTSLALGAVILFALSFTIHHVGKPTPLPLIPHNDNMKWLVGDIPFIAKLAKERGGVSYAFDDTALRLGPVSQVVIGLGASWIGRTFGLGQVIVILADSQEIHDLLVNRAAEFDRSKLVNNLFAATLPQGMLALPTDQQFKHHKRYLGITMTNPYLARMTPRIVDRMQELVDLWSVAAKRLAVGSSAEVAFNALDDIRLSSIDVIASITFGTSFDGVKASLEYLERNPFTSPSSRPAIPKLVADLEVLLDTIGKGIFFPVPTLLPWWTRTFNHKWRKALTSTHGYLRSRLYSARADYELEAEHNTSKKPVAHRADNVLDIILEREREDQTRGAKTLTETEIIDELTTFALGGSETTAATMQWSVKILCKHRVVQYKLRTELLNNLPVINTRPPTYTEISDETNLPYLSAVMYEILRCSRTAAAIDRDVTCDTTLLGYPIPKGTRLQMPIGMVQQLENEGSKHVTDALDSVRNASSLRGRKTGYWSASDAHLFKPERWLRPDGSFNATAGPWLPFSYGFRGCFGQKLALIQLRLFLTITQFNFFFDALPEELNGWKSYETVTSHPVQCYVRPIPWDNVDMSLFR</sequence>
<comment type="pathway">
    <text evidence="3">Secondary metabolite biosynthesis; terpenoid biosynthesis.</text>
</comment>
<keyword evidence="12" id="KW-0472">Membrane</keyword>
<evidence type="ECO:0000256" key="13">
    <source>
        <dbReference type="PIRSR" id="PIRSR602401-1"/>
    </source>
</evidence>
<dbReference type="InterPro" id="IPR001128">
    <property type="entry name" value="Cyt_P450"/>
</dbReference>
<keyword evidence="14" id="KW-0732">Signal</keyword>
<dbReference type="SUPFAM" id="SSF48264">
    <property type="entry name" value="Cytochrome P450"/>
    <property type="match status" value="1"/>
</dbReference>
<evidence type="ECO:0000256" key="10">
    <source>
        <dbReference type="ARBA" id="ARBA00023004"/>
    </source>
</evidence>
<feature type="binding site" description="axial binding residue" evidence="13">
    <location>
        <position position="522"/>
    </location>
    <ligand>
        <name>heme</name>
        <dbReference type="ChEBI" id="CHEBI:30413"/>
    </ligand>
    <ligandPart>
        <name>Fe</name>
        <dbReference type="ChEBI" id="CHEBI:18248"/>
    </ligandPart>
</feature>
<evidence type="ECO:0000256" key="5">
    <source>
        <dbReference type="ARBA" id="ARBA00022617"/>
    </source>
</evidence>
<keyword evidence="9" id="KW-0560">Oxidoreductase</keyword>
<dbReference type="GO" id="GO:0005506">
    <property type="term" value="F:iron ion binding"/>
    <property type="evidence" value="ECO:0007669"/>
    <property type="project" value="InterPro"/>
</dbReference>
<dbReference type="EMBL" id="JACAZI010000016">
    <property type="protein sequence ID" value="KAF7343148.1"/>
    <property type="molecule type" value="Genomic_DNA"/>
</dbReference>
<dbReference type="Gene3D" id="1.10.630.10">
    <property type="entry name" value="Cytochrome P450"/>
    <property type="match status" value="1"/>
</dbReference>
<dbReference type="InterPro" id="IPR036396">
    <property type="entry name" value="Cyt_P450_sf"/>
</dbReference>
<evidence type="ECO:0000256" key="4">
    <source>
        <dbReference type="ARBA" id="ARBA00010617"/>
    </source>
</evidence>
<feature type="signal peptide" evidence="14">
    <location>
        <begin position="1"/>
        <end position="17"/>
    </location>
</feature>
<name>A0A8H6XKY2_9AGAR</name>
<protein>
    <submittedName>
        <fullName evidence="15">Cytochrome P450</fullName>
    </submittedName>
</protein>
<keyword evidence="5 13" id="KW-0349">Heme</keyword>
<dbReference type="PRINTS" id="PR00463">
    <property type="entry name" value="EP450I"/>
</dbReference>
<accession>A0A8H6XKY2</accession>
<dbReference type="AlphaFoldDB" id="A0A8H6XKY2"/>
<dbReference type="GO" id="GO:0020037">
    <property type="term" value="F:heme binding"/>
    <property type="evidence" value="ECO:0007669"/>
    <property type="project" value="InterPro"/>
</dbReference>
<dbReference type="GO" id="GO:0004497">
    <property type="term" value="F:monooxygenase activity"/>
    <property type="evidence" value="ECO:0007669"/>
    <property type="project" value="UniProtKB-KW"/>
</dbReference>
<evidence type="ECO:0000256" key="9">
    <source>
        <dbReference type="ARBA" id="ARBA00023002"/>
    </source>
</evidence>
<dbReference type="PANTHER" id="PTHR24305">
    <property type="entry name" value="CYTOCHROME P450"/>
    <property type="match status" value="1"/>
</dbReference>
<organism evidence="15 16">
    <name type="scientific">Mycena venus</name>
    <dbReference type="NCBI Taxonomy" id="2733690"/>
    <lineage>
        <taxon>Eukaryota</taxon>
        <taxon>Fungi</taxon>
        <taxon>Dikarya</taxon>
        <taxon>Basidiomycota</taxon>
        <taxon>Agaricomycotina</taxon>
        <taxon>Agaricomycetes</taxon>
        <taxon>Agaricomycetidae</taxon>
        <taxon>Agaricales</taxon>
        <taxon>Marasmiineae</taxon>
        <taxon>Mycenaceae</taxon>
        <taxon>Mycena</taxon>
    </lineage>
</organism>
<dbReference type="Proteomes" id="UP000620124">
    <property type="component" value="Unassembled WGS sequence"/>
</dbReference>
<proteinExistence type="inferred from homology"/>
<dbReference type="GO" id="GO:0016705">
    <property type="term" value="F:oxidoreductase activity, acting on paired donors, with incorporation or reduction of molecular oxygen"/>
    <property type="evidence" value="ECO:0007669"/>
    <property type="project" value="InterPro"/>
</dbReference>
<dbReference type="Pfam" id="PF00067">
    <property type="entry name" value="p450"/>
    <property type="match status" value="2"/>
</dbReference>
<evidence type="ECO:0000256" key="8">
    <source>
        <dbReference type="ARBA" id="ARBA00022989"/>
    </source>
</evidence>
<dbReference type="InterPro" id="IPR050121">
    <property type="entry name" value="Cytochrome_P450_monoxygenase"/>
</dbReference>